<evidence type="ECO:0000256" key="1">
    <source>
        <dbReference type="SAM" id="Phobius"/>
    </source>
</evidence>
<dbReference type="EMBL" id="MF979564">
    <property type="protein sequence ID" value="ATS93988.1"/>
    <property type="molecule type" value="Genomic_DNA"/>
</dbReference>
<keyword evidence="1" id="KW-0472">Membrane</keyword>
<keyword evidence="1" id="KW-1133">Transmembrane helix</keyword>
<keyword evidence="3" id="KW-1185">Reference proteome</keyword>
<feature type="transmembrane region" description="Helical" evidence="1">
    <location>
        <begin position="50"/>
        <end position="71"/>
    </location>
</feature>
<reference evidence="2 3" key="1">
    <citation type="submission" date="2017-09" db="EMBL/GenBank/DDBJ databases">
        <title>Complete genome sequence of bacteriophage (DU_PP_V) infecting Pectobacterium spp.</title>
        <authorList>
            <person name="Park T.-H."/>
        </authorList>
    </citation>
    <scope>NUCLEOTIDE SEQUENCE [LARGE SCALE GENOMIC DNA]</scope>
</reference>
<organism evidence="2 3">
    <name type="scientific">Pectobacterium phage DU_PP_V</name>
    <dbReference type="NCBI Taxonomy" id="2041492"/>
    <lineage>
        <taxon>Viruses</taxon>
        <taxon>Duplodnaviria</taxon>
        <taxon>Heunggongvirae</taxon>
        <taxon>Uroviricota</taxon>
        <taxon>Caudoviricetes</taxon>
        <taxon>Demerecviridae</taxon>
        <taxon>Mccorquodalevirinae</taxon>
        <taxon>Hongcheonvirus</taxon>
        <taxon>Hongcheonvirus DUPPV</taxon>
    </lineage>
</organism>
<name>A0A2D2W6R8_9CAUD</name>
<evidence type="ECO:0000313" key="3">
    <source>
        <dbReference type="Proteomes" id="UP000240663"/>
    </source>
</evidence>
<feature type="transmembrane region" description="Helical" evidence="1">
    <location>
        <begin position="6"/>
        <end position="29"/>
    </location>
</feature>
<accession>A0A2D2W6R8</accession>
<protein>
    <submittedName>
        <fullName evidence="2">Uncharacterized protein</fullName>
    </submittedName>
</protein>
<sequence>MIFYPSESFIFGMFILASVLWLIAADFLSKCNLGSSGVEYSRRYKMARNIRIIAWLFTLAAIILGMLSSLIDIT</sequence>
<keyword evidence="1" id="KW-0812">Transmembrane</keyword>
<evidence type="ECO:0000313" key="2">
    <source>
        <dbReference type="EMBL" id="ATS93988.1"/>
    </source>
</evidence>
<dbReference type="Proteomes" id="UP000240663">
    <property type="component" value="Segment"/>
</dbReference>
<proteinExistence type="predicted"/>
<gene>
    <name evidence="2" type="ORF">P13BB106kb_p004</name>
</gene>